<evidence type="ECO:0000313" key="3">
    <source>
        <dbReference type="Proteomes" id="UP001214441"/>
    </source>
</evidence>
<evidence type="ECO:0000313" key="2">
    <source>
        <dbReference type="EMBL" id="MDJ1135049.1"/>
    </source>
</evidence>
<dbReference type="Pfam" id="PF03995">
    <property type="entry name" value="Inhibitor_I36"/>
    <property type="match status" value="1"/>
</dbReference>
<feature type="signal peptide" evidence="1">
    <location>
        <begin position="1"/>
        <end position="24"/>
    </location>
</feature>
<keyword evidence="3" id="KW-1185">Reference proteome</keyword>
<proteinExistence type="predicted"/>
<dbReference type="Proteomes" id="UP001214441">
    <property type="component" value="Unassembled WGS sequence"/>
</dbReference>
<protein>
    <submittedName>
        <fullName evidence="2">Peptidase inhibitor family I36 protein</fullName>
    </submittedName>
</protein>
<accession>A0ABT7A143</accession>
<dbReference type="EMBL" id="JANCPR020000026">
    <property type="protein sequence ID" value="MDJ1135049.1"/>
    <property type="molecule type" value="Genomic_DNA"/>
</dbReference>
<gene>
    <name evidence="2" type="ORF">NMN56_024435</name>
</gene>
<sequence length="127" mass="13084">MIKKLLTSAAALAMAAGGVSVAVAAPANATDTSATVAACPATKLCGYLSKNYVGDPGEVAGHNSNLLQYNKFNNALSVSNSGTQCTVRIYSKTGYGGSHVDIRRGYGIGDLTGTAYYKNVASNRWCP</sequence>
<reference evidence="2 3" key="1">
    <citation type="submission" date="2023-05" db="EMBL/GenBank/DDBJ databases">
        <title>Streptantibioticus silvisoli sp. nov., acidotolerant actinomycetes 1 from pine litter.</title>
        <authorList>
            <person name="Swiecimska M."/>
            <person name="Golinska P."/>
            <person name="Sangal V."/>
            <person name="Wachnowicz B."/>
            <person name="Goodfellow M."/>
        </authorList>
    </citation>
    <scope>NUCLEOTIDE SEQUENCE [LARGE SCALE GENOMIC DNA]</scope>
    <source>
        <strain evidence="2 3">DSM 42109</strain>
    </source>
</reference>
<dbReference type="Gene3D" id="2.60.20.10">
    <property type="entry name" value="Crystallins"/>
    <property type="match status" value="1"/>
</dbReference>
<keyword evidence="1" id="KW-0732">Signal</keyword>
<comment type="caution">
    <text evidence="2">The sequence shown here is derived from an EMBL/GenBank/DDBJ whole genome shotgun (WGS) entry which is preliminary data.</text>
</comment>
<feature type="chain" id="PRO_5046351553" evidence="1">
    <location>
        <begin position="25"/>
        <end position="127"/>
    </location>
</feature>
<dbReference type="RefSeq" id="WP_274043349.1">
    <property type="nucleotide sequence ID" value="NZ_JANCPR020000026.1"/>
</dbReference>
<organism evidence="2 3">
    <name type="scientific">Streptomyces iconiensis</name>
    <dbReference type="NCBI Taxonomy" id="1384038"/>
    <lineage>
        <taxon>Bacteria</taxon>
        <taxon>Bacillati</taxon>
        <taxon>Actinomycetota</taxon>
        <taxon>Actinomycetes</taxon>
        <taxon>Kitasatosporales</taxon>
        <taxon>Streptomycetaceae</taxon>
        <taxon>Streptomyces</taxon>
    </lineage>
</organism>
<evidence type="ECO:0000256" key="1">
    <source>
        <dbReference type="SAM" id="SignalP"/>
    </source>
</evidence>
<name>A0ABT7A143_9ACTN</name>